<evidence type="ECO:0000256" key="5">
    <source>
        <dbReference type="ARBA" id="ARBA00022614"/>
    </source>
</evidence>
<keyword evidence="4" id="KW-0963">Cytoplasm</keyword>
<dbReference type="InterPro" id="IPR055414">
    <property type="entry name" value="LRR_R13L4/SHOC2-like"/>
</dbReference>
<dbReference type="FunFam" id="1.10.10.10:FF:000322">
    <property type="entry name" value="Probable disease resistance protein At1g63360"/>
    <property type="match status" value="1"/>
</dbReference>
<evidence type="ECO:0000256" key="8">
    <source>
        <dbReference type="ARBA" id="ARBA00022741"/>
    </source>
</evidence>
<comment type="similarity">
    <text evidence="3">Belongs to the disease resistance NB-LRR family.</text>
</comment>
<organism evidence="15 16">
    <name type="scientific">Oldenlandia corymbosa var. corymbosa</name>
    <dbReference type="NCBI Taxonomy" id="529605"/>
    <lineage>
        <taxon>Eukaryota</taxon>
        <taxon>Viridiplantae</taxon>
        <taxon>Streptophyta</taxon>
        <taxon>Embryophyta</taxon>
        <taxon>Tracheophyta</taxon>
        <taxon>Spermatophyta</taxon>
        <taxon>Magnoliopsida</taxon>
        <taxon>eudicotyledons</taxon>
        <taxon>Gunneridae</taxon>
        <taxon>Pentapetalae</taxon>
        <taxon>asterids</taxon>
        <taxon>lamiids</taxon>
        <taxon>Gentianales</taxon>
        <taxon>Rubiaceae</taxon>
        <taxon>Rubioideae</taxon>
        <taxon>Spermacoceae</taxon>
        <taxon>Hedyotis-Oldenlandia complex</taxon>
        <taxon>Oldenlandia</taxon>
    </lineage>
</organism>
<feature type="region of interest" description="Disordered" evidence="11">
    <location>
        <begin position="28"/>
        <end position="58"/>
    </location>
</feature>
<protein>
    <submittedName>
        <fullName evidence="15">OLC1v1004997C1</fullName>
    </submittedName>
</protein>
<evidence type="ECO:0000256" key="3">
    <source>
        <dbReference type="ARBA" id="ARBA00008894"/>
    </source>
</evidence>
<evidence type="ECO:0000256" key="9">
    <source>
        <dbReference type="ARBA" id="ARBA00022821"/>
    </source>
</evidence>
<feature type="domain" description="NB-ARC" evidence="12">
    <location>
        <begin position="620"/>
        <end position="782"/>
    </location>
</feature>
<dbReference type="SUPFAM" id="SSF52058">
    <property type="entry name" value="L domain-like"/>
    <property type="match status" value="1"/>
</dbReference>
<accession>A0AAV1DG18</accession>
<dbReference type="GO" id="GO:0043531">
    <property type="term" value="F:ADP binding"/>
    <property type="evidence" value="ECO:0007669"/>
    <property type="project" value="InterPro"/>
</dbReference>
<dbReference type="InterPro" id="IPR038005">
    <property type="entry name" value="RX-like_CC"/>
</dbReference>
<evidence type="ECO:0000313" key="15">
    <source>
        <dbReference type="EMBL" id="CAI9105960.1"/>
    </source>
</evidence>
<dbReference type="InterPro" id="IPR036388">
    <property type="entry name" value="WH-like_DNA-bd_sf"/>
</dbReference>
<keyword evidence="9" id="KW-0611">Plant defense</keyword>
<evidence type="ECO:0000256" key="11">
    <source>
        <dbReference type="SAM" id="MobiDB-lite"/>
    </source>
</evidence>
<evidence type="ECO:0000256" key="10">
    <source>
        <dbReference type="ARBA" id="ARBA00022840"/>
    </source>
</evidence>
<dbReference type="CDD" id="cd14798">
    <property type="entry name" value="RX-CC_like"/>
    <property type="match status" value="1"/>
</dbReference>
<dbReference type="PANTHER" id="PTHR23155:SF1152">
    <property type="entry name" value="AAA+ ATPASE DOMAIN-CONTAINING PROTEIN"/>
    <property type="match status" value="1"/>
</dbReference>
<dbReference type="InterPro" id="IPR002182">
    <property type="entry name" value="NB-ARC"/>
</dbReference>
<dbReference type="InterPro" id="IPR044974">
    <property type="entry name" value="Disease_R_plants"/>
</dbReference>
<keyword evidence="6" id="KW-0381">Hypersensitive response</keyword>
<dbReference type="GO" id="GO:0009626">
    <property type="term" value="P:plant-type hypersensitive response"/>
    <property type="evidence" value="ECO:0007669"/>
    <property type="project" value="UniProtKB-KW"/>
</dbReference>
<evidence type="ECO:0000313" key="16">
    <source>
        <dbReference type="Proteomes" id="UP001161247"/>
    </source>
</evidence>
<dbReference type="Pfam" id="PF23559">
    <property type="entry name" value="WHD_DRP"/>
    <property type="match status" value="1"/>
</dbReference>
<evidence type="ECO:0000256" key="6">
    <source>
        <dbReference type="ARBA" id="ARBA00022667"/>
    </source>
</evidence>
<dbReference type="InterPro" id="IPR042197">
    <property type="entry name" value="Apaf_helical"/>
</dbReference>
<dbReference type="SUPFAM" id="SSF52540">
    <property type="entry name" value="P-loop containing nucleoside triphosphate hydrolases"/>
    <property type="match status" value="1"/>
</dbReference>
<sequence length="1334" mass="152839">MASTPTTRFLCSLFCCFPTPRSSSFDPLPSCSLSDTSPEDPQNSNDPQDNNLVSPLTPSLITSEHCPEDSQNNNNSSDNYKRAGLLVAFLCSAIGDLDWLMEQYPFDDFDSEPLQTLRYRLRTLKSFILSTETFDDDGSLGSLLMKIDSNTRGVAASIRRICFHRNGTPYSATWPFTMSWRIADLLDMIHPSFRDIDEWYLTMFHEDKLRLGSFPDLVVETISTFLDSLTDFHALWHCQSDFYKGIEAMGEKMTFLRGLIYFAIHRKQPIKDLVLHAEAVVTRAVYLLFNCRNGCMVVIEPMGMTLEISTFVQKVKLIEDVHQIYAQTLLCSKFPDPSLPPTHYEYMDVGYLSVAMVDILDYIISTLWKQLALDTCCAAPLKDQLRELFEGLRSLRKILKQHLAIFDDMENKEDVVALVCDAGVMIFSFHQKHVEQSHELQDLLQKIKMILLEYGEEVLQVPLLDLPKTNQLGFVDFILEKLSEFTSYEVEPIGKTCIQTIQEELVSLRFFLGEIEELRHTQPEVQALWDRILEVACKVEDFIDHLMVGDLSYSPSTSSFAFIVKAIEDIKADVLNAYPSKGGREMEVKEAAMTCYQKSSQRTTSIAHEVVGFVKERCSIMDRLTRGSQQLRIITIVGMPGVGKTTLARSIFNDPSIVDHFPVRAWSPVSQEVEKRKILLELLIQIDPDDSSYLKMTEDDLAEVLWRHLKRRRYLIFLDDVWDIKAWDNLYRSFPDDCYGSRIILTSRHFDVAPPSMLDQEPLIVSPLDKEDSWKLLQSRLFPPNGWTPALHDLGTQIAEKCKGLPLTIVIVAGILATMEPEGWNQVMDALSTGIVSITEHCQNTLELSFRHLPNYLKPCLLYFGAFQEDEEVSVRRLLCLWIAEGFAQKAETKRVQDVAEDYLNALIGRSLVTVSKKRWDGGVKACRIHDLIHEFCLQKAKDEQFLHILKGQDQLLAFNEPRIRRISIFGEAKHVKEAKLFCPRTRSLLINIKDKNDEYTTPQISLSIFVHIFKVLRILDLQGISVGSQFPRELELLVQLAFLRVYGEMTYVPTWIDKLSTLETLSVGIYGKILSLPSNLWNLRKLKFLGAKICCARIPLESLESSPVLYELDRFSCAGIPLEASIEKLMRKFPGIRRFKYTVLEEEDDKKDRYEIVVPEFLNQLQSLHVSSDRLSSYLRVHEICLPTHLKKLALTQFYLSSKSISMIGKLPNLEVLKLNYIEFEGNAWEMEEGEFLNLKMLKLCGSKLVEWRGYDDQFAQLQVLLLEACKELKEMPSCLESISTLETIEVTDCPKTVESLVRDIEEEQEKIRGDSSLRVIIRSRNLVTIVHH</sequence>
<feature type="domain" description="Disease resistance protein winged helix" evidence="13">
    <location>
        <begin position="867"/>
        <end position="936"/>
    </location>
</feature>
<dbReference type="FunFam" id="3.40.50.300:FF:001091">
    <property type="entry name" value="Probable disease resistance protein At1g61300"/>
    <property type="match status" value="1"/>
</dbReference>
<dbReference type="Gene3D" id="1.10.10.10">
    <property type="entry name" value="Winged helix-like DNA-binding domain superfamily/Winged helix DNA-binding domain"/>
    <property type="match status" value="1"/>
</dbReference>
<feature type="domain" description="Disease resistance R13L4/SHOC-2-like LRR" evidence="14">
    <location>
        <begin position="1004"/>
        <end position="1200"/>
    </location>
</feature>
<evidence type="ECO:0000256" key="4">
    <source>
        <dbReference type="ARBA" id="ARBA00022490"/>
    </source>
</evidence>
<dbReference type="GO" id="GO:0005737">
    <property type="term" value="C:cytoplasm"/>
    <property type="evidence" value="ECO:0007669"/>
    <property type="project" value="UniProtKB-SubCell"/>
</dbReference>
<dbReference type="InterPro" id="IPR032675">
    <property type="entry name" value="LRR_dom_sf"/>
</dbReference>
<keyword evidence="8" id="KW-0547">Nucleotide-binding</keyword>
<name>A0AAV1DG18_OLDCO</name>
<evidence type="ECO:0000259" key="12">
    <source>
        <dbReference type="Pfam" id="PF00931"/>
    </source>
</evidence>
<proteinExistence type="inferred from homology"/>
<dbReference type="GO" id="GO:0005524">
    <property type="term" value="F:ATP binding"/>
    <property type="evidence" value="ECO:0007669"/>
    <property type="project" value="UniProtKB-KW"/>
</dbReference>
<evidence type="ECO:0000259" key="13">
    <source>
        <dbReference type="Pfam" id="PF23559"/>
    </source>
</evidence>
<keyword evidence="16" id="KW-1185">Reference proteome</keyword>
<reference evidence="15" key="1">
    <citation type="submission" date="2023-03" db="EMBL/GenBank/DDBJ databases">
        <authorList>
            <person name="Julca I."/>
        </authorList>
    </citation>
    <scope>NUCLEOTIDE SEQUENCE</scope>
</reference>
<dbReference type="PRINTS" id="PR00364">
    <property type="entry name" value="DISEASERSIST"/>
</dbReference>
<comment type="function">
    <text evidence="1">Confers resistance to late blight (Phytophthora infestans) races carrying the avirulence gene Avr1. Resistance proteins guard the plant against pathogens that contain an appropriate avirulence protein via an indirect interaction with this avirulence protein. That triggers a defense system including the hypersensitive response, which restricts the pathogen growth.</text>
</comment>
<keyword evidence="5" id="KW-0433">Leucine-rich repeat</keyword>
<dbReference type="Gene3D" id="1.10.8.430">
    <property type="entry name" value="Helical domain of apoptotic protease-activating factors"/>
    <property type="match status" value="1"/>
</dbReference>
<dbReference type="Pfam" id="PF00931">
    <property type="entry name" value="NB-ARC"/>
    <property type="match status" value="1"/>
</dbReference>
<dbReference type="EMBL" id="OX459122">
    <property type="protein sequence ID" value="CAI9105960.1"/>
    <property type="molecule type" value="Genomic_DNA"/>
</dbReference>
<comment type="subcellular location">
    <subcellularLocation>
        <location evidence="2">Cytoplasm</location>
    </subcellularLocation>
</comment>
<keyword evidence="7" id="KW-0677">Repeat</keyword>
<evidence type="ECO:0000256" key="2">
    <source>
        <dbReference type="ARBA" id="ARBA00004496"/>
    </source>
</evidence>
<evidence type="ECO:0000256" key="1">
    <source>
        <dbReference type="ARBA" id="ARBA00002074"/>
    </source>
</evidence>
<evidence type="ECO:0000256" key="7">
    <source>
        <dbReference type="ARBA" id="ARBA00022737"/>
    </source>
</evidence>
<dbReference type="PANTHER" id="PTHR23155">
    <property type="entry name" value="DISEASE RESISTANCE PROTEIN RP"/>
    <property type="match status" value="1"/>
</dbReference>
<evidence type="ECO:0000259" key="14">
    <source>
        <dbReference type="Pfam" id="PF23598"/>
    </source>
</evidence>
<keyword evidence="10" id="KW-0067">ATP-binding</keyword>
<dbReference type="Gene3D" id="3.40.50.300">
    <property type="entry name" value="P-loop containing nucleotide triphosphate hydrolases"/>
    <property type="match status" value="1"/>
</dbReference>
<dbReference type="InterPro" id="IPR058922">
    <property type="entry name" value="WHD_DRP"/>
</dbReference>
<dbReference type="Pfam" id="PF23598">
    <property type="entry name" value="LRR_14"/>
    <property type="match status" value="1"/>
</dbReference>
<dbReference type="Proteomes" id="UP001161247">
    <property type="component" value="Chromosome 5"/>
</dbReference>
<dbReference type="GO" id="GO:0051607">
    <property type="term" value="P:defense response to virus"/>
    <property type="evidence" value="ECO:0007669"/>
    <property type="project" value="UniProtKB-ARBA"/>
</dbReference>
<gene>
    <name evidence="15" type="ORF">OLC1_LOCUS14554</name>
</gene>
<dbReference type="Gene3D" id="3.80.10.10">
    <property type="entry name" value="Ribonuclease Inhibitor"/>
    <property type="match status" value="1"/>
</dbReference>
<dbReference type="InterPro" id="IPR027417">
    <property type="entry name" value="P-loop_NTPase"/>
</dbReference>
<feature type="compositionally biased region" description="Low complexity" evidence="11">
    <location>
        <begin position="40"/>
        <end position="51"/>
    </location>
</feature>